<keyword evidence="2" id="KW-1185">Reference proteome</keyword>
<reference evidence="1" key="1">
    <citation type="journal article" date="2022" name="bioRxiv">
        <title>Sequencing and chromosome-scale assembly of the giantPleurodeles waltlgenome.</title>
        <authorList>
            <person name="Brown T."/>
            <person name="Elewa A."/>
            <person name="Iarovenko S."/>
            <person name="Subramanian E."/>
            <person name="Araus A.J."/>
            <person name="Petzold A."/>
            <person name="Susuki M."/>
            <person name="Suzuki K.-i.T."/>
            <person name="Hayashi T."/>
            <person name="Toyoda A."/>
            <person name="Oliveira C."/>
            <person name="Osipova E."/>
            <person name="Leigh N.D."/>
            <person name="Simon A."/>
            <person name="Yun M.H."/>
        </authorList>
    </citation>
    <scope>NUCLEOTIDE SEQUENCE</scope>
    <source>
        <strain evidence="1">20211129_DDA</strain>
        <tissue evidence="1">Liver</tissue>
    </source>
</reference>
<organism evidence="1 2">
    <name type="scientific">Pleurodeles waltl</name>
    <name type="common">Iberian ribbed newt</name>
    <dbReference type="NCBI Taxonomy" id="8319"/>
    <lineage>
        <taxon>Eukaryota</taxon>
        <taxon>Metazoa</taxon>
        <taxon>Chordata</taxon>
        <taxon>Craniata</taxon>
        <taxon>Vertebrata</taxon>
        <taxon>Euteleostomi</taxon>
        <taxon>Amphibia</taxon>
        <taxon>Batrachia</taxon>
        <taxon>Caudata</taxon>
        <taxon>Salamandroidea</taxon>
        <taxon>Salamandridae</taxon>
        <taxon>Pleurodelinae</taxon>
        <taxon>Pleurodeles</taxon>
    </lineage>
</organism>
<sequence>MFFKGNKVRLKNLTSIQLLIHQVTKTPLITLRKSRSKDYRPVLNTLKESWALWLTSHDKDIDKHKHINELKKDLGLFIQRRAESLLRGESDNFYDFIKQAMDRMYLHTQNKTWDYGALSFWQKAEKTDRVYRPVSLYNQAYITINLGQEGYRQKAMDLLNESKKMIDVYVSEVSNTTVCCQMSCLAKFEPHNRD</sequence>
<dbReference type="Proteomes" id="UP001066276">
    <property type="component" value="Chromosome 1_1"/>
</dbReference>
<accession>A0AAV7WHR0</accession>
<evidence type="ECO:0000313" key="1">
    <source>
        <dbReference type="EMBL" id="KAJ1212511.1"/>
    </source>
</evidence>
<evidence type="ECO:0000313" key="2">
    <source>
        <dbReference type="Proteomes" id="UP001066276"/>
    </source>
</evidence>
<proteinExistence type="predicted"/>
<comment type="caution">
    <text evidence="1">The sequence shown here is derived from an EMBL/GenBank/DDBJ whole genome shotgun (WGS) entry which is preliminary data.</text>
</comment>
<protein>
    <submittedName>
        <fullName evidence="1">Uncharacterized protein</fullName>
    </submittedName>
</protein>
<name>A0AAV7WHR0_PLEWA</name>
<gene>
    <name evidence="1" type="ORF">NDU88_000166</name>
</gene>
<dbReference type="EMBL" id="JANPWB010000001">
    <property type="protein sequence ID" value="KAJ1212511.1"/>
    <property type="molecule type" value="Genomic_DNA"/>
</dbReference>
<dbReference type="AlphaFoldDB" id="A0AAV7WHR0"/>